<evidence type="ECO:0000256" key="1">
    <source>
        <dbReference type="ARBA" id="ARBA00022536"/>
    </source>
</evidence>
<dbReference type="PANTHER" id="PTHR24043">
    <property type="entry name" value="SCAVENGER RECEPTOR CLASS F"/>
    <property type="match status" value="1"/>
</dbReference>
<proteinExistence type="predicted"/>
<keyword evidence="5" id="KW-1185">Reference proteome</keyword>
<protein>
    <recommendedName>
        <fullName evidence="3">EGF-like domain-containing protein</fullName>
    </recommendedName>
</protein>
<keyword evidence="2" id="KW-0472">Membrane</keyword>
<dbReference type="SMART" id="SM00181">
    <property type="entry name" value="EGF"/>
    <property type="match status" value="5"/>
</dbReference>
<dbReference type="PANTHER" id="PTHR24043:SF8">
    <property type="entry name" value="EGF-LIKE DOMAIN-CONTAINING PROTEIN"/>
    <property type="match status" value="1"/>
</dbReference>
<dbReference type="EnsemblMetazoa" id="G9446.4">
    <property type="protein sequence ID" value="G9446.4:cds"/>
    <property type="gene ID" value="G9446"/>
</dbReference>
<evidence type="ECO:0000313" key="5">
    <source>
        <dbReference type="Proteomes" id="UP000005408"/>
    </source>
</evidence>
<keyword evidence="2" id="KW-0812">Transmembrane</keyword>
<evidence type="ECO:0000313" key="4">
    <source>
        <dbReference type="EnsemblMetazoa" id="G9446.4:cds"/>
    </source>
</evidence>
<dbReference type="GO" id="GO:0005044">
    <property type="term" value="F:scavenger receptor activity"/>
    <property type="evidence" value="ECO:0007669"/>
    <property type="project" value="InterPro"/>
</dbReference>
<sequence length="415" mass="45117">MVVIQAGRESTVNHLVAIEHMEKIVAKLVENVVIQSNAIISMEHVVMDVIVVTRVTSVIRTGVCDTGCKPGWKGISCQEKCIAGFHGGNCSFTCGKCLNSTACHHITGRCDQGCDPGFEGLTCKKACSQNMYGKNCSLSCGHCFKLEQCHNMNGTCMNGCDSGYNGFNCAEECDDKHFGPNCIEMCNATCKSCNKSTGICDNGCHPGWRGLFCEDTCNQRKYGENCSMPCGHCVDSEQCHHINGICMNGCDSGFAGINCTDGSLCTVCELGYYGLGCNQECSPFCLRSRDCHHVSGYCKEGCKNGWQGLHCLEVIKATVTEKKMTSEFNGILSAFCVLLFLIGVAVAYFVVKRCRNSIVKNPAIYKSNIAEKVCESDVSNVYINDNDGSEYQELGEIGKPGTYDTLQNVPNNQFL</sequence>
<feature type="domain" description="EGF-like" evidence="3">
    <location>
        <begin position="142"/>
        <end position="183"/>
    </location>
</feature>
<keyword evidence="1" id="KW-0245">EGF-like domain</keyword>
<feature type="domain" description="EGF-like" evidence="3">
    <location>
        <begin position="225"/>
        <end position="260"/>
    </location>
</feature>
<accession>A0A8W8P652</accession>
<keyword evidence="2" id="KW-1133">Transmembrane helix</keyword>
<feature type="domain" description="EGF-like" evidence="3">
    <location>
        <begin position="185"/>
        <end position="214"/>
    </location>
</feature>
<dbReference type="Proteomes" id="UP000005408">
    <property type="component" value="Unassembled WGS sequence"/>
</dbReference>
<evidence type="ECO:0000256" key="2">
    <source>
        <dbReference type="SAM" id="Phobius"/>
    </source>
</evidence>
<reference evidence="4" key="1">
    <citation type="submission" date="2022-08" db="UniProtKB">
        <authorList>
            <consortium name="EnsemblMetazoa"/>
        </authorList>
    </citation>
    <scope>IDENTIFICATION</scope>
    <source>
        <strain evidence="4">05x7-T-G4-1.051#20</strain>
    </source>
</reference>
<dbReference type="AlphaFoldDB" id="A0A8W8P652"/>
<dbReference type="InterPro" id="IPR042635">
    <property type="entry name" value="MEGF10/SREC1/2-like"/>
</dbReference>
<name>A0A8W8P652_MAGGI</name>
<dbReference type="Gene3D" id="2.170.300.10">
    <property type="entry name" value="Tie2 ligand-binding domain superfamily"/>
    <property type="match status" value="2"/>
</dbReference>
<organism evidence="4 5">
    <name type="scientific">Magallana gigas</name>
    <name type="common">Pacific oyster</name>
    <name type="synonym">Crassostrea gigas</name>
    <dbReference type="NCBI Taxonomy" id="29159"/>
    <lineage>
        <taxon>Eukaryota</taxon>
        <taxon>Metazoa</taxon>
        <taxon>Spiralia</taxon>
        <taxon>Lophotrochozoa</taxon>
        <taxon>Mollusca</taxon>
        <taxon>Bivalvia</taxon>
        <taxon>Autobranchia</taxon>
        <taxon>Pteriomorphia</taxon>
        <taxon>Ostreida</taxon>
        <taxon>Ostreoidea</taxon>
        <taxon>Ostreidae</taxon>
        <taxon>Magallana</taxon>
    </lineage>
</organism>
<dbReference type="InterPro" id="IPR000742">
    <property type="entry name" value="EGF"/>
</dbReference>
<feature type="transmembrane region" description="Helical" evidence="2">
    <location>
        <begin position="331"/>
        <end position="351"/>
    </location>
</feature>
<feature type="domain" description="EGF-like" evidence="3">
    <location>
        <begin position="89"/>
        <end position="124"/>
    </location>
</feature>
<evidence type="ECO:0000259" key="3">
    <source>
        <dbReference type="SMART" id="SM00181"/>
    </source>
</evidence>
<feature type="domain" description="EGF-like" evidence="3">
    <location>
        <begin position="280"/>
        <end position="312"/>
    </location>
</feature>